<dbReference type="SUPFAM" id="SSF57625">
    <property type="entry name" value="Invertebrate chitin-binding proteins"/>
    <property type="match status" value="2"/>
</dbReference>
<keyword evidence="4" id="KW-1185">Reference proteome</keyword>
<dbReference type="AlphaFoldDB" id="A0AAN8X426"/>
<feature type="region of interest" description="Disordered" evidence="1">
    <location>
        <begin position="120"/>
        <end position="160"/>
    </location>
</feature>
<feature type="signal peptide" evidence="2">
    <location>
        <begin position="1"/>
        <end position="21"/>
    </location>
</feature>
<evidence type="ECO:0000256" key="1">
    <source>
        <dbReference type="SAM" id="MobiDB-lite"/>
    </source>
</evidence>
<keyword evidence="2" id="KW-0732">Signal</keyword>
<dbReference type="EMBL" id="JAXCGZ010008574">
    <property type="protein sequence ID" value="KAK7077550.1"/>
    <property type="molecule type" value="Genomic_DNA"/>
</dbReference>
<feature type="chain" id="PRO_5043011774" description="Chitin-binding type-2 domain-containing protein" evidence="2">
    <location>
        <begin position="22"/>
        <end position="245"/>
    </location>
</feature>
<name>A0AAN8X426_HALRR</name>
<protein>
    <recommendedName>
        <fullName evidence="5">Chitin-binding type-2 domain-containing protein</fullName>
    </recommendedName>
</protein>
<dbReference type="GO" id="GO:0008061">
    <property type="term" value="F:chitin binding"/>
    <property type="evidence" value="ECO:0007669"/>
    <property type="project" value="InterPro"/>
</dbReference>
<evidence type="ECO:0000313" key="4">
    <source>
        <dbReference type="Proteomes" id="UP001381693"/>
    </source>
</evidence>
<sequence>MILRSIIFIFVFQAFGSRALSAQIPLSEDPCPSNSGNVFLRATPYPPPVSVVAYCANLTNEETANLPDYLNCHAYWHCENKVPTWCVCTFINQTQQGFDPNEEKCVPSWAYPCHEGSVSPRPTTEVTAPNTNTFSTTSSQVTGSSSTSSRTSVGTPGPVGSTTFYPPGPVDCPPGQDVPETILSACANSPSEDFNLPFNGNCHWFWHCSGGNAFCRICGYFENNQMVFNPIITTCDLEWHYPCNT</sequence>
<feature type="compositionally biased region" description="Polar residues" evidence="1">
    <location>
        <begin position="120"/>
        <end position="132"/>
    </location>
</feature>
<evidence type="ECO:0008006" key="5">
    <source>
        <dbReference type="Google" id="ProtNLM"/>
    </source>
</evidence>
<organism evidence="3 4">
    <name type="scientific">Halocaridina rubra</name>
    <name type="common">Hawaiian red shrimp</name>
    <dbReference type="NCBI Taxonomy" id="373956"/>
    <lineage>
        <taxon>Eukaryota</taxon>
        <taxon>Metazoa</taxon>
        <taxon>Ecdysozoa</taxon>
        <taxon>Arthropoda</taxon>
        <taxon>Crustacea</taxon>
        <taxon>Multicrustacea</taxon>
        <taxon>Malacostraca</taxon>
        <taxon>Eumalacostraca</taxon>
        <taxon>Eucarida</taxon>
        <taxon>Decapoda</taxon>
        <taxon>Pleocyemata</taxon>
        <taxon>Caridea</taxon>
        <taxon>Atyoidea</taxon>
        <taxon>Atyidae</taxon>
        <taxon>Halocaridina</taxon>
    </lineage>
</organism>
<proteinExistence type="predicted"/>
<accession>A0AAN8X426</accession>
<dbReference type="Gene3D" id="2.170.140.10">
    <property type="entry name" value="Chitin binding domain"/>
    <property type="match status" value="1"/>
</dbReference>
<gene>
    <name evidence="3" type="ORF">SK128_020094</name>
</gene>
<comment type="caution">
    <text evidence="3">The sequence shown here is derived from an EMBL/GenBank/DDBJ whole genome shotgun (WGS) entry which is preliminary data.</text>
</comment>
<evidence type="ECO:0000256" key="2">
    <source>
        <dbReference type="SAM" id="SignalP"/>
    </source>
</evidence>
<dbReference type="InterPro" id="IPR036508">
    <property type="entry name" value="Chitin-bd_dom_sf"/>
</dbReference>
<evidence type="ECO:0000313" key="3">
    <source>
        <dbReference type="EMBL" id="KAK7077550.1"/>
    </source>
</evidence>
<reference evidence="3 4" key="1">
    <citation type="submission" date="2023-11" db="EMBL/GenBank/DDBJ databases">
        <title>Halocaridina rubra genome assembly.</title>
        <authorList>
            <person name="Smith C."/>
        </authorList>
    </citation>
    <scope>NUCLEOTIDE SEQUENCE [LARGE SCALE GENOMIC DNA]</scope>
    <source>
        <strain evidence="3">EP-1</strain>
        <tissue evidence="3">Whole</tissue>
    </source>
</reference>
<dbReference type="Proteomes" id="UP001381693">
    <property type="component" value="Unassembled WGS sequence"/>
</dbReference>
<feature type="compositionally biased region" description="Low complexity" evidence="1">
    <location>
        <begin position="133"/>
        <end position="155"/>
    </location>
</feature>